<reference evidence="2" key="1">
    <citation type="submission" date="2016-07" db="EMBL/GenBank/DDBJ databases">
        <title>De novo transcriptome assembly of four accessions of the metal hyperaccumulator plant Noccaea caerulescens.</title>
        <authorList>
            <person name="Blande D."/>
            <person name="Halimaa P."/>
            <person name="Tervahauta A.I."/>
            <person name="Aarts M.G."/>
            <person name="Karenlampi S.O."/>
        </authorList>
    </citation>
    <scope>NUCLEOTIDE SEQUENCE</scope>
</reference>
<sequence length="111" mass="12930">MVLISEMTTPEINLRWYLDISGLKQSKSYLINGVAIFLAWLVSFFIKPERQPFWSTWGTKTIMVSLCIFLKYDYIPKAANVISSFIKVSANQSTQWDEVQICSLMHNQFRL</sequence>
<dbReference type="AlphaFoldDB" id="A0A1J3EA97"/>
<proteinExistence type="predicted"/>
<feature type="transmembrane region" description="Helical" evidence="1">
    <location>
        <begin position="29"/>
        <end position="46"/>
    </location>
</feature>
<organism evidence="2">
    <name type="scientific">Noccaea caerulescens</name>
    <name type="common">Alpine penny-cress</name>
    <name type="synonym">Thlaspi caerulescens</name>
    <dbReference type="NCBI Taxonomy" id="107243"/>
    <lineage>
        <taxon>Eukaryota</taxon>
        <taxon>Viridiplantae</taxon>
        <taxon>Streptophyta</taxon>
        <taxon>Embryophyta</taxon>
        <taxon>Tracheophyta</taxon>
        <taxon>Spermatophyta</taxon>
        <taxon>Magnoliopsida</taxon>
        <taxon>eudicotyledons</taxon>
        <taxon>Gunneridae</taxon>
        <taxon>Pentapetalae</taxon>
        <taxon>rosids</taxon>
        <taxon>malvids</taxon>
        <taxon>Brassicales</taxon>
        <taxon>Brassicaceae</taxon>
        <taxon>Coluteocarpeae</taxon>
        <taxon>Noccaea</taxon>
    </lineage>
</organism>
<keyword evidence="1" id="KW-0472">Membrane</keyword>
<evidence type="ECO:0000313" key="2">
    <source>
        <dbReference type="EMBL" id="JAU28335.1"/>
    </source>
</evidence>
<accession>A0A1J3EA97</accession>
<protein>
    <submittedName>
        <fullName evidence="2">Uncharacterized protein</fullName>
    </submittedName>
</protein>
<evidence type="ECO:0000256" key="1">
    <source>
        <dbReference type="SAM" id="Phobius"/>
    </source>
</evidence>
<keyword evidence="1" id="KW-1133">Transmembrane helix</keyword>
<keyword evidence="1" id="KW-0812">Transmembrane</keyword>
<dbReference type="EMBL" id="GEVK01024497">
    <property type="protein sequence ID" value="JAU28335.1"/>
    <property type="molecule type" value="Transcribed_RNA"/>
</dbReference>
<name>A0A1J3EA97_NOCCA</name>
<gene>
    <name evidence="2" type="ORF">LC_TR19686_c3_g1_i1_g.65557</name>
</gene>